<protein>
    <recommendedName>
        <fullName evidence="5">Transmembrane protein</fullName>
    </recommendedName>
</protein>
<accession>U6GUS7</accession>
<feature type="region of interest" description="Disordered" evidence="1">
    <location>
        <begin position="407"/>
        <end position="448"/>
    </location>
</feature>
<evidence type="ECO:0000313" key="3">
    <source>
        <dbReference type="EMBL" id="CDI83018.1"/>
    </source>
</evidence>
<keyword evidence="2" id="KW-0472">Membrane</keyword>
<gene>
    <name evidence="3" type="ORF">EAH_00032250</name>
</gene>
<evidence type="ECO:0000313" key="4">
    <source>
        <dbReference type="Proteomes" id="UP000018050"/>
    </source>
</evidence>
<reference evidence="3" key="1">
    <citation type="submission" date="2013-10" db="EMBL/GenBank/DDBJ databases">
        <title>Genomic analysis of the causative agents of coccidiosis in chickens.</title>
        <authorList>
            <person name="Reid A.J."/>
            <person name="Blake D."/>
            <person name="Billington K."/>
            <person name="Browne H."/>
            <person name="Dunn M."/>
            <person name="Hung S."/>
            <person name="Kawahara F."/>
            <person name="Miranda-Saavedra D."/>
            <person name="Mourier T."/>
            <person name="Nagra H."/>
            <person name="Otto T.D."/>
            <person name="Rawlings N."/>
            <person name="Sanchez A."/>
            <person name="Sanders M."/>
            <person name="Subramaniam C."/>
            <person name="Tay Y."/>
            <person name="Dear P."/>
            <person name="Doerig C."/>
            <person name="Gruber A."/>
            <person name="Parkinson J."/>
            <person name="Shirley M."/>
            <person name="Wan K.L."/>
            <person name="Berriman M."/>
            <person name="Tomley F."/>
            <person name="Pain A."/>
        </authorList>
    </citation>
    <scope>NUCLEOTIDE SEQUENCE</scope>
    <source>
        <strain evidence="3">Houghton</strain>
    </source>
</reference>
<dbReference type="VEuPathDB" id="ToxoDB:EAH_00032250"/>
<name>U6GUS7_EIMAC</name>
<feature type="transmembrane region" description="Helical" evidence="2">
    <location>
        <begin position="712"/>
        <end position="739"/>
    </location>
</feature>
<evidence type="ECO:0008006" key="5">
    <source>
        <dbReference type="Google" id="ProtNLM"/>
    </source>
</evidence>
<reference evidence="3" key="2">
    <citation type="submission" date="2013-10" db="EMBL/GenBank/DDBJ databases">
        <authorList>
            <person name="Aslett M."/>
        </authorList>
    </citation>
    <scope>NUCLEOTIDE SEQUENCE</scope>
    <source>
        <strain evidence="3">Houghton</strain>
    </source>
</reference>
<sequence>MLPPGGMCRLAAAKDKGVSSRIIFQLRVVLRAVATLAFLVDLDGTSREWTIGLNCANAAASPLAAAAAEASSSPSSPVGVEGASTADALHQQQTASLVAREDGGDGGPAFRAISYGTCSMPLAVGGEIVRCDSEGGGRPHVEFHSFEGPQGPLLNQSFPMDIPPDFFLRRTMARDRREMMKQKNALTDSSSSPSSTEEEEGGKTSLLQTHAKGGSMDDPHFIRIFGRWTSYSRGMNLLLSRDAAVPSLERKPAVEGANAASPGHPDSISVPPPRQPTLFTARMSAARQPRLSHPVLYWRQTITSSPMEQSCIALIKLPVRERGLSDATADPAAATAAEVPDSCEDAQQHAFERRNAASAPDPFWLSCGPELQLSRLAKYLTFSISQEKINKVLAALDYSVEIWEEPHETKHSADESGGGSSSHVTKKAQEAAANEQAEVAVPEKQQEASAFRGVEARRLAAVPETFEEAPPKWRVGVCLLNRLKGKEGAQDKKPTGDRGSHEAATASSAQLPGEKQRETVVDKGELELQRDGRKEVNESREGSEKEKQTGNEFSEATLVGELKFHLSPAVASQADDNPQGEPEAIQIRHFIDAGWIYTRYIQGVNVSRFNRLAIKESRGGITQPCVGFWDEHSLLSVAPDAYSWDEATEKGTLRFVFGSALRDGVDNSDALFDAVPGHHPTARMHVCFYPNEEQPFGMFMGEVRFVIDSADATLLVCFILFVFLALPLTCAVALSFHVYKHRNLRERLQRLVLVQQRDAVEQLLMRELGLSTEDQDDANDEDDEEEGHV</sequence>
<dbReference type="OrthoDB" id="346026at2759"/>
<dbReference type="OMA" id="PNEEQPF"/>
<dbReference type="RefSeq" id="XP_013247779.1">
    <property type="nucleotide sequence ID" value="XM_013392325.1"/>
</dbReference>
<feature type="region of interest" description="Disordered" evidence="1">
    <location>
        <begin position="253"/>
        <end position="276"/>
    </location>
</feature>
<feature type="region of interest" description="Disordered" evidence="1">
    <location>
        <begin position="486"/>
        <end position="553"/>
    </location>
</feature>
<feature type="compositionally biased region" description="Low complexity" evidence="1">
    <location>
        <begin position="430"/>
        <end position="440"/>
    </location>
</feature>
<dbReference type="Proteomes" id="UP000018050">
    <property type="component" value="Unassembled WGS sequence"/>
</dbReference>
<keyword evidence="4" id="KW-1185">Reference proteome</keyword>
<proteinExistence type="predicted"/>
<organism evidence="3 4">
    <name type="scientific">Eimeria acervulina</name>
    <name type="common">Coccidian parasite</name>
    <dbReference type="NCBI Taxonomy" id="5801"/>
    <lineage>
        <taxon>Eukaryota</taxon>
        <taxon>Sar</taxon>
        <taxon>Alveolata</taxon>
        <taxon>Apicomplexa</taxon>
        <taxon>Conoidasida</taxon>
        <taxon>Coccidia</taxon>
        <taxon>Eucoccidiorida</taxon>
        <taxon>Eimeriorina</taxon>
        <taxon>Eimeriidae</taxon>
        <taxon>Eimeria</taxon>
    </lineage>
</organism>
<feature type="compositionally biased region" description="Basic and acidic residues" evidence="1">
    <location>
        <begin position="514"/>
        <end position="549"/>
    </location>
</feature>
<feature type="region of interest" description="Disordered" evidence="1">
    <location>
        <begin position="179"/>
        <end position="214"/>
    </location>
</feature>
<feature type="compositionally biased region" description="Basic and acidic residues" evidence="1">
    <location>
        <begin position="486"/>
        <end position="501"/>
    </location>
</feature>
<evidence type="ECO:0000256" key="1">
    <source>
        <dbReference type="SAM" id="MobiDB-lite"/>
    </source>
</evidence>
<keyword evidence="2" id="KW-1133">Transmembrane helix</keyword>
<dbReference type="AlphaFoldDB" id="U6GUS7"/>
<evidence type="ECO:0000256" key="2">
    <source>
        <dbReference type="SAM" id="Phobius"/>
    </source>
</evidence>
<keyword evidence="2" id="KW-0812">Transmembrane</keyword>
<dbReference type="EMBL" id="HG673042">
    <property type="protein sequence ID" value="CDI83018.1"/>
    <property type="molecule type" value="Genomic_DNA"/>
</dbReference>
<dbReference type="GeneID" id="25271295"/>